<dbReference type="Proteomes" id="UP000276133">
    <property type="component" value="Unassembled WGS sequence"/>
</dbReference>
<reference evidence="1 2" key="1">
    <citation type="journal article" date="2018" name="Sci. Rep.">
        <title>Genomic signatures of local adaptation to the degree of environmental predictability in rotifers.</title>
        <authorList>
            <person name="Franch-Gras L."/>
            <person name="Hahn C."/>
            <person name="Garcia-Roger E.M."/>
            <person name="Carmona M.J."/>
            <person name="Serra M."/>
            <person name="Gomez A."/>
        </authorList>
    </citation>
    <scope>NUCLEOTIDE SEQUENCE [LARGE SCALE GENOMIC DNA]</scope>
    <source>
        <strain evidence="1">HYR1</strain>
    </source>
</reference>
<evidence type="ECO:0000313" key="1">
    <source>
        <dbReference type="EMBL" id="RNA33220.1"/>
    </source>
</evidence>
<dbReference type="EMBL" id="REGN01001667">
    <property type="protein sequence ID" value="RNA33220.1"/>
    <property type="molecule type" value="Genomic_DNA"/>
</dbReference>
<comment type="caution">
    <text evidence="1">The sequence shown here is derived from an EMBL/GenBank/DDBJ whole genome shotgun (WGS) entry which is preliminary data.</text>
</comment>
<proteinExistence type="predicted"/>
<name>A0A3M7SCH9_BRAPC</name>
<protein>
    <submittedName>
        <fullName evidence="1">Uncharacterized protein</fullName>
    </submittedName>
</protein>
<sequence length="145" mass="16500">MFSSAEIPASEFIPEKPFNPVSIFSMPDISCATSKILSFPNEEKIGNNRISQKSYQTSFYYLVKSEEKFLFGKLISKINAREFLKVAKSQNKITELSFVFGFVLICIRIVHKYFPHAVSSRLNIQSSIFSSESRNTFTKSKTSNS</sequence>
<organism evidence="1 2">
    <name type="scientific">Brachionus plicatilis</name>
    <name type="common">Marine rotifer</name>
    <name type="synonym">Brachionus muelleri</name>
    <dbReference type="NCBI Taxonomy" id="10195"/>
    <lineage>
        <taxon>Eukaryota</taxon>
        <taxon>Metazoa</taxon>
        <taxon>Spiralia</taxon>
        <taxon>Gnathifera</taxon>
        <taxon>Rotifera</taxon>
        <taxon>Eurotatoria</taxon>
        <taxon>Monogononta</taxon>
        <taxon>Pseudotrocha</taxon>
        <taxon>Ploima</taxon>
        <taxon>Brachionidae</taxon>
        <taxon>Brachionus</taxon>
    </lineage>
</organism>
<accession>A0A3M7SCH9</accession>
<gene>
    <name evidence="1" type="ORF">BpHYR1_014222</name>
</gene>
<keyword evidence="2" id="KW-1185">Reference proteome</keyword>
<dbReference type="AlphaFoldDB" id="A0A3M7SCH9"/>
<evidence type="ECO:0000313" key="2">
    <source>
        <dbReference type="Proteomes" id="UP000276133"/>
    </source>
</evidence>